<feature type="transmembrane region" description="Helical" evidence="6">
    <location>
        <begin position="155"/>
        <end position="179"/>
    </location>
</feature>
<dbReference type="PIRSF" id="PIRSF006060">
    <property type="entry name" value="AA_transporter"/>
    <property type="match status" value="1"/>
</dbReference>
<evidence type="ECO:0000256" key="1">
    <source>
        <dbReference type="ARBA" id="ARBA00004651"/>
    </source>
</evidence>
<dbReference type="GO" id="GO:0022857">
    <property type="term" value="F:transmembrane transporter activity"/>
    <property type="evidence" value="ECO:0007669"/>
    <property type="project" value="InterPro"/>
</dbReference>
<dbReference type="InterPro" id="IPR002293">
    <property type="entry name" value="AA/rel_permease1"/>
</dbReference>
<gene>
    <name evidence="7" type="ORF">E5259_27070</name>
</gene>
<sequence length="447" mass="47337">MGNNNEGGSLNLLAAVAMIAGGMIGSAIFSLSGLTMFTAGPAAIVTWIIAALIMLCYGLVCAELATRFPESGGVFVFPTKALGKTEKEGRFWGWISVWGYFNANIVAVAFAAIYVGTYLSVGFPIFDGMQVPLAVGSVVLVYLMNIMKMSSLGKLNNVLVAGIVITMLIYIITSVVTGAFDTSSWVPFFSQGAGGTTGFLSAVPIAMTGYGSIVAVSFMVQEVKNPNKNVPRAVLIALAIVCLLYVGMVAATLGMLTVRYLTENPGMRFIPMYAAAFTKLSAIPWMSKVISISALLALITTMLVVMSLTARAMKAVSDTKLLPEAFGKMNGNGIPIFATTVVAVSAGIISCFPDFTEILVSLGALFAVVVTIMTNISLIAARKKFALPEGAFQAPLGATLPWISLILTLVCNISSVLSGNVQVYAFTIVWYVIGIIYYKIRVNKIDN</sequence>
<feature type="transmembrane region" description="Helical" evidence="6">
    <location>
        <begin position="91"/>
        <end position="115"/>
    </location>
</feature>
<dbReference type="GeneID" id="75053552"/>
<organism evidence="7 8">
    <name type="scientific">Blautia producta</name>
    <dbReference type="NCBI Taxonomy" id="33035"/>
    <lineage>
        <taxon>Bacteria</taxon>
        <taxon>Bacillati</taxon>
        <taxon>Bacillota</taxon>
        <taxon>Clostridia</taxon>
        <taxon>Lachnospirales</taxon>
        <taxon>Lachnospiraceae</taxon>
        <taxon>Blautia</taxon>
    </lineage>
</organism>
<accession>A0A7G5N245</accession>
<dbReference type="EMBL" id="CP039126">
    <property type="protein sequence ID" value="QMW80938.1"/>
    <property type="molecule type" value="Genomic_DNA"/>
</dbReference>
<evidence type="ECO:0000256" key="5">
    <source>
        <dbReference type="ARBA" id="ARBA00023136"/>
    </source>
</evidence>
<feature type="transmembrane region" description="Helical" evidence="6">
    <location>
        <begin position="421"/>
        <end position="440"/>
    </location>
</feature>
<keyword evidence="4 6" id="KW-1133">Transmembrane helix</keyword>
<evidence type="ECO:0000256" key="3">
    <source>
        <dbReference type="ARBA" id="ARBA00022692"/>
    </source>
</evidence>
<feature type="transmembrane region" description="Helical" evidence="6">
    <location>
        <begin position="289"/>
        <end position="310"/>
    </location>
</feature>
<feature type="transmembrane region" description="Helical" evidence="6">
    <location>
        <begin position="358"/>
        <end position="380"/>
    </location>
</feature>
<dbReference type="Pfam" id="PF13520">
    <property type="entry name" value="AA_permease_2"/>
    <property type="match status" value="1"/>
</dbReference>
<feature type="transmembrane region" description="Helical" evidence="6">
    <location>
        <begin position="12"/>
        <end position="31"/>
    </location>
</feature>
<dbReference type="RefSeq" id="WP_026255635.1">
    <property type="nucleotide sequence ID" value="NZ_AP031416.1"/>
</dbReference>
<proteinExistence type="predicted"/>
<keyword evidence="5 6" id="KW-0472">Membrane</keyword>
<feature type="transmembrane region" description="Helical" evidence="6">
    <location>
        <begin position="331"/>
        <end position="352"/>
    </location>
</feature>
<dbReference type="GO" id="GO:0005886">
    <property type="term" value="C:plasma membrane"/>
    <property type="evidence" value="ECO:0007669"/>
    <property type="project" value="UniProtKB-SubCell"/>
</dbReference>
<evidence type="ECO:0000256" key="6">
    <source>
        <dbReference type="SAM" id="Phobius"/>
    </source>
</evidence>
<keyword evidence="2" id="KW-1003">Cell membrane</keyword>
<dbReference type="PANTHER" id="PTHR42770">
    <property type="entry name" value="AMINO ACID TRANSPORTER-RELATED"/>
    <property type="match status" value="1"/>
</dbReference>
<evidence type="ECO:0000256" key="4">
    <source>
        <dbReference type="ARBA" id="ARBA00022989"/>
    </source>
</evidence>
<feature type="transmembrane region" description="Helical" evidence="6">
    <location>
        <begin position="37"/>
        <end position="60"/>
    </location>
</feature>
<dbReference type="AlphaFoldDB" id="A0A7G5N245"/>
<comment type="subcellular location">
    <subcellularLocation>
        <location evidence="1">Cell membrane</location>
        <topology evidence="1">Multi-pass membrane protein</topology>
    </subcellularLocation>
</comment>
<dbReference type="InterPro" id="IPR050367">
    <property type="entry name" value="APC_superfamily"/>
</dbReference>
<evidence type="ECO:0000256" key="2">
    <source>
        <dbReference type="ARBA" id="ARBA00022475"/>
    </source>
</evidence>
<name>A0A7G5N245_9FIRM</name>
<dbReference type="PANTHER" id="PTHR42770:SF7">
    <property type="entry name" value="MEMBRANE PROTEIN"/>
    <property type="match status" value="1"/>
</dbReference>
<keyword evidence="3 6" id="KW-0812">Transmembrane</keyword>
<reference evidence="7 8" key="1">
    <citation type="submission" date="2019-04" db="EMBL/GenBank/DDBJ databases">
        <authorList>
            <person name="Schori C."/>
            <person name="Ahrens C."/>
        </authorList>
    </citation>
    <scope>NUCLEOTIDE SEQUENCE [LARGE SCALE GENOMIC DNA]</scope>
    <source>
        <strain evidence="7 8">DSM 2950</strain>
    </source>
</reference>
<feature type="transmembrane region" description="Helical" evidence="6">
    <location>
        <begin position="199"/>
        <end position="221"/>
    </location>
</feature>
<feature type="transmembrane region" description="Helical" evidence="6">
    <location>
        <begin position="233"/>
        <end position="258"/>
    </location>
</feature>
<protein>
    <submittedName>
        <fullName evidence="7">APC family permease</fullName>
    </submittedName>
</protein>
<evidence type="ECO:0000313" key="7">
    <source>
        <dbReference type="EMBL" id="QMW80938.1"/>
    </source>
</evidence>
<feature type="transmembrane region" description="Helical" evidence="6">
    <location>
        <begin position="121"/>
        <end position="143"/>
    </location>
</feature>
<feature type="transmembrane region" description="Helical" evidence="6">
    <location>
        <begin position="392"/>
        <end position="415"/>
    </location>
</feature>
<dbReference type="Gene3D" id="1.20.1740.10">
    <property type="entry name" value="Amino acid/polyamine transporter I"/>
    <property type="match status" value="1"/>
</dbReference>
<evidence type="ECO:0000313" key="8">
    <source>
        <dbReference type="Proteomes" id="UP000515789"/>
    </source>
</evidence>
<dbReference type="Proteomes" id="UP000515789">
    <property type="component" value="Chromosome"/>
</dbReference>